<dbReference type="Pfam" id="PF19343">
    <property type="entry name" value="HAM1_N"/>
    <property type="match status" value="1"/>
</dbReference>
<organism evidence="4 5">
    <name type="scientific">Aureobasidium pullulans</name>
    <name type="common">Black yeast</name>
    <name type="synonym">Pullularia pullulans</name>
    <dbReference type="NCBI Taxonomy" id="5580"/>
    <lineage>
        <taxon>Eukaryota</taxon>
        <taxon>Fungi</taxon>
        <taxon>Dikarya</taxon>
        <taxon>Ascomycota</taxon>
        <taxon>Pezizomycotina</taxon>
        <taxon>Dothideomycetes</taxon>
        <taxon>Dothideomycetidae</taxon>
        <taxon>Dothideales</taxon>
        <taxon>Saccotheciaceae</taxon>
        <taxon>Aureobasidium</taxon>
    </lineage>
</organism>
<dbReference type="PANTHER" id="PTHR31138:SF1">
    <property type="entry name" value="PDZ DOMAIN-CONTAINING PROTEIN"/>
    <property type="match status" value="1"/>
</dbReference>
<evidence type="ECO:0000259" key="3">
    <source>
        <dbReference type="Pfam" id="PF19343"/>
    </source>
</evidence>
<dbReference type="Pfam" id="PF14613">
    <property type="entry name" value="HAM1_C"/>
    <property type="match status" value="1"/>
</dbReference>
<feature type="compositionally biased region" description="Low complexity" evidence="1">
    <location>
        <begin position="956"/>
        <end position="972"/>
    </location>
</feature>
<evidence type="ECO:0000313" key="5">
    <source>
        <dbReference type="Proteomes" id="UP000310421"/>
    </source>
</evidence>
<evidence type="ECO:0000313" key="4">
    <source>
        <dbReference type="EMBL" id="THW59148.1"/>
    </source>
</evidence>
<feature type="domain" description="HAM1-like N-terminal" evidence="3">
    <location>
        <begin position="18"/>
        <end position="645"/>
    </location>
</feature>
<feature type="region of interest" description="Disordered" evidence="1">
    <location>
        <begin position="290"/>
        <end position="310"/>
    </location>
</feature>
<dbReference type="InterPro" id="IPR017943">
    <property type="entry name" value="Bactericidal_perm-incr_a/b_dom"/>
</dbReference>
<feature type="compositionally biased region" description="Low complexity" evidence="1">
    <location>
        <begin position="851"/>
        <end position="870"/>
    </location>
</feature>
<name>A0A4S8WSR6_AURPU</name>
<comment type="caution">
    <text evidence="4">The sequence shown here is derived from an EMBL/GenBank/DDBJ whole genome shotgun (WGS) entry which is preliminary data.</text>
</comment>
<feature type="compositionally biased region" description="Low complexity" evidence="1">
    <location>
        <begin position="236"/>
        <end position="246"/>
    </location>
</feature>
<feature type="region of interest" description="Disordered" evidence="1">
    <location>
        <begin position="821"/>
        <end position="943"/>
    </location>
</feature>
<dbReference type="GO" id="GO:0008289">
    <property type="term" value="F:lipid binding"/>
    <property type="evidence" value="ECO:0007669"/>
    <property type="project" value="InterPro"/>
</dbReference>
<dbReference type="PANTHER" id="PTHR31138">
    <property type="entry name" value="CHROMOSOME 19, WHOLE GENOME SHOTGUN SEQUENCE"/>
    <property type="match status" value="1"/>
</dbReference>
<feature type="region of interest" description="Disordered" evidence="1">
    <location>
        <begin position="224"/>
        <end position="278"/>
    </location>
</feature>
<dbReference type="EMBL" id="QZAN01000082">
    <property type="protein sequence ID" value="THW59148.1"/>
    <property type="molecule type" value="Genomic_DNA"/>
</dbReference>
<feature type="compositionally biased region" description="Polar residues" evidence="1">
    <location>
        <begin position="905"/>
        <end position="923"/>
    </location>
</feature>
<dbReference type="Gene3D" id="3.15.10.10">
    <property type="entry name" value="Bactericidal permeability-increasing protein, domain 1"/>
    <property type="match status" value="1"/>
</dbReference>
<protein>
    <submittedName>
        <fullName evidence="4">Uncharacterized protein</fullName>
    </submittedName>
</protein>
<proteinExistence type="predicted"/>
<dbReference type="Proteomes" id="UP000310421">
    <property type="component" value="Unassembled WGS sequence"/>
</dbReference>
<dbReference type="InterPro" id="IPR027842">
    <property type="entry name" value="HAM1-like_C"/>
</dbReference>
<feature type="region of interest" description="Disordered" evidence="1">
    <location>
        <begin position="956"/>
        <end position="994"/>
    </location>
</feature>
<dbReference type="InterPro" id="IPR045967">
    <property type="entry name" value="HAM1-like_N"/>
</dbReference>
<gene>
    <name evidence="4" type="ORF">D6D20_06694</name>
</gene>
<feature type="compositionally biased region" description="Basic and acidic residues" evidence="1">
    <location>
        <begin position="224"/>
        <end position="235"/>
    </location>
</feature>
<dbReference type="SUPFAM" id="SSF55394">
    <property type="entry name" value="Bactericidal permeability-increasing protein, BPI"/>
    <property type="match status" value="1"/>
</dbReference>
<feature type="domain" description="HAM1-like C-terminal" evidence="2">
    <location>
        <begin position="657"/>
        <end position="817"/>
    </location>
</feature>
<dbReference type="AlphaFoldDB" id="A0A4S8WSR6"/>
<reference evidence="4 5" key="1">
    <citation type="submission" date="2018-10" db="EMBL/GenBank/DDBJ databases">
        <title>Fifty Aureobasidium pullulans genomes reveal a recombining polyextremotolerant generalist.</title>
        <authorList>
            <person name="Gostincar C."/>
            <person name="Turk M."/>
            <person name="Zajc J."/>
            <person name="Gunde-Cimerman N."/>
        </authorList>
    </citation>
    <scope>NUCLEOTIDE SEQUENCE [LARGE SCALE GENOMIC DNA]</scope>
    <source>
        <strain evidence="4 5">EXF-10751</strain>
    </source>
</reference>
<sequence length="994" mass="109564">METLIPTTHHSRFIMAPSASVNVPTNTKIKEQDVNNKLQLYGIFSAFSNGKVPSNKQIDVAMNSALASRPLSNPSKKLSTEGQKLVGDLREVVEQAKLLLLTKNEGNLLQDFIWQTQQISGGNAGTPNAPVDKETAKQHGNEALDGLRTLGTLILSNGQFRKLLSDASILFRDMAGDAAQKAANKVNPSEDELNQIDKPAEDNTWHDVPDLSKDNLKNQARSKYNEQKPFNKQEAKGALGDAAQAAHPSGSRDPAHAAELAARDQQQGTNSGVDAGKGLQQGADQLHQTARENIPDETQEKARNARERTTNYMKDKIPQERRDQGIYRLKKMVAEIQGHQDYQQAIDTLLRLAEQYSGHTKNLANQSQGTVKGAHKDDSLQMAEADLKTLIERFANGTSLDDMFDSINVIYRDADSDPELKGWFTHMNKYIRKCLKEQGYVLQDSSTEEWNKLYDQGEFLLRDRYRNHTDRIADEFKFYIDQFNQDRQNVAFGDAVQKLFLDLGQDENGQAQFKPHLIKDLTEVILPGLFESIRYVPIPRIEYSDPMMDAIVENLVLEGDNLAPNVMEFGSDNYWRWGRKSITSKNKNKVMLSVSGVQCDLRDVSYYIKKKEGFPSITDKGVMDIFLGGTGLSFKVAMETADKTDSKHFFKVNSVHVDIKNINIKLKQSNHKLLFNMFKPLLLKVMRPAIQKVAETQIRNNIHQLDEMLFAIHQEAKKAEAQARNNPDPENIQNIYQRYATAAQQKFTKGKQKKDEVAADKKVNMAVTQHDSIFKNISLPGGISTKATEYKELAAKGDKWESPIFSIGSARETSNLPKMAAISRKPHRVNQEGVRGPNNLGTDQYGSGFNGSSETGPSGGLSSSSNTGYGSQSGYGSQGSTGYHGGSNTAGLTGQVPVRGGNTTGTGYDQNTTNTTGYHQGSSHYAAGEGPMGTTRESTGAGNFGGEVDRAFHDATTGTATGTTGTTGTTGAVQGDETQHTFFGKNNPVFQGRV</sequence>
<evidence type="ECO:0000259" key="2">
    <source>
        <dbReference type="Pfam" id="PF14613"/>
    </source>
</evidence>
<feature type="compositionally biased region" description="Gly residues" evidence="1">
    <location>
        <begin position="871"/>
        <end position="885"/>
    </location>
</feature>
<evidence type="ECO:0000256" key="1">
    <source>
        <dbReference type="SAM" id="MobiDB-lite"/>
    </source>
</evidence>
<accession>A0A4S8WSR6</accession>